<gene>
    <name evidence="1" type="ORF">GALL_460390</name>
</gene>
<evidence type="ECO:0000313" key="1">
    <source>
        <dbReference type="EMBL" id="OIQ72336.1"/>
    </source>
</evidence>
<sequence>MVFPSFDQAGEAQDLGPKVSCFVVPVARSSIQISVFRVLAFRFWVDTSKSSFDPSGLRARSCTPFSR</sequence>
<proteinExistence type="predicted"/>
<organism evidence="1">
    <name type="scientific">mine drainage metagenome</name>
    <dbReference type="NCBI Taxonomy" id="410659"/>
    <lineage>
        <taxon>unclassified sequences</taxon>
        <taxon>metagenomes</taxon>
        <taxon>ecological metagenomes</taxon>
    </lineage>
</organism>
<reference evidence="1" key="1">
    <citation type="submission" date="2016-10" db="EMBL/GenBank/DDBJ databases">
        <title>Sequence of Gallionella enrichment culture.</title>
        <authorList>
            <person name="Poehlein A."/>
            <person name="Muehling M."/>
            <person name="Daniel R."/>
        </authorList>
    </citation>
    <scope>NUCLEOTIDE SEQUENCE</scope>
</reference>
<protein>
    <submittedName>
        <fullName evidence="1">Uncharacterized protein</fullName>
    </submittedName>
</protein>
<accession>A0A1J5PNF8</accession>
<dbReference type="EMBL" id="MLJW01003314">
    <property type="protein sequence ID" value="OIQ72336.1"/>
    <property type="molecule type" value="Genomic_DNA"/>
</dbReference>
<comment type="caution">
    <text evidence="1">The sequence shown here is derived from an EMBL/GenBank/DDBJ whole genome shotgun (WGS) entry which is preliminary data.</text>
</comment>
<name>A0A1J5PNF8_9ZZZZ</name>
<dbReference type="AlphaFoldDB" id="A0A1J5PNF8"/>